<dbReference type="VEuPathDB" id="FungiDB:PV10_06399"/>
<evidence type="ECO:0000313" key="2">
    <source>
        <dbReference type="EMBL" id="KIV91909.1"/>
    </source>
</evidence>
<feature type="region of interest" description="Disordered" evidence="1">
    <location>
        <begin position="127"/>
        <end position="154"/>
    </location>
</feature>
<keyword evidence="3" id="KW-1185">Reference proteome</keyword>
<evidence type="ECO:0000313" key="3">
    <source>
        <dbReference type="Proteomes" id="UP000054302"/>
    </source>
</evidence>
<gene>
    <name evidence="2" type="ORF">PV10_06399</name>
</gene>
<sequence length="154" mass="16296">MKGAPKLRALSTIIADVIVQYELKLLIFTTIPGQLVLIIAILRALKVKATPWVAGMSHDARLKVRVDFNGITEPEGLIGSFATMACGLNLQKRCHWVVFLDPPPSEKAGNQAGSLRKPCLLAGGTHRNSSAPASLGSGQVGRGRLASGHPVTVP</sequence>
<dbReference type="AlphaFoldDB" id="A0A0D1ZDA1"/>
<dbReference type="EMBL" id="KN847523">
    <property type="protein sequence ID" value="KIV91909.1"/>
    <property type="molecule type" value="Genomic_DNA"/>
</dbReference>
<name>A0A0D1ZDA1_EXOME</name>
<dbReference type="Proteomes" id="UP000054302">
    <property type="component" value="Unassembled WGS sequence"/>
</dbReference>
<proteinExistence type="predicted"/>
<accession>A0A0D1ZDA1</accession>
<dbReference type="SUPFAM" id="SSF52540">
    <property type="entry name" value="P-loop containing nucleoside triphosphate hydrolases"/>
    <property type="match status" value="1"/>
</dbReference>
<dbReference type="Gene3D" id="3.40.50.300">
    <property type="entry name" value="P-loop containing nucleotide triphosphate hydrolases"/>
    <property type="match status" value="1"/>
</dbReference>
<evidence type="ECO:0000256" key="1">
    <source>
        <dbReference type="SAM" id="MobiDB-lite"/>
    </source>
</evidence>
<reference evidence="2 3" key="1">
    <citation type="submission" date="2015-01" db="EMBL/GenBank/DDBJ databases">
        <title>The Genome Sequence of Exophiala mesophila CBS40295.</title>
        <authorList>
            <consortium name="The Broad Institute Genomics Platform"/>
            <person name="Cuomo C."/>
            <person name="de Hoog S."/>
            <person name="Gorbushina A."/>
            <person name="Stielow B."/>
            <person name="Teixiera M."/>
            <person name="Abouelleil A."/>
            <person name="Chapman S.B."/>
            <person name="Priest M."/>
            <person name="Young S.K."/>
            <person name="Wortman J."/>
            <person name="Nusbaum C."/>
            <person name="Birren B."/>
        </authorList>
    </citation>
    <scope>NUCLEOTIDE SEQUENCE [LARGE SCALE GENOMIC DNA]</scope>
    <source>
        <strain evidence="2 3">CBS 40295</strain>
    </source>
</reference>
<organism evidence="2 3">
    <name type="scientific">Exophiala mesophila</name>
    <name type="common">Black yeast-like fungus</name>
    <dbReference type="NCBI Taxonomy" id="212818"/>
    <lineage>
        <taxon>Eukaryota</taxon>
        <taxon>Fungi</taxon>
        <taxon>Dikarya</taxon>
        <taxon>Ascomycota</taxon>
        <taxon>Pezizomycotina</taxon>
        <taxon>Eurotiomycetes</taxon>
        <taxon>Chaetothyriomycetidae</taxon>
        <taxon>Chaetothyriales</taxon>
        <taxon>Herpotrichiellaceae</taxon>
        <taxon>Exophiala</taxon>
    </lineage>
</organism>
<dbReference type="HOGENOM" id="CLU_1704248_0_0_1"/>
<dbReference type="RefSeq" id="XP_016223483.1">
    <property type="nucleotide sequence ID" value="XM_016371190.1"/>
</dbReference>
<dbReference type="STRING" id="212818.A0A0D1ZDA1"/>
<dbReference type="GeneID" id="27324244"/>
<dbReference type="InterPro" id="IPR027417">
    <property type="entry name" value="P-loop_NTPase"/>
</dbReference>
<protein>
    <submittedName>
        <fullName evidence="2">Uncharacterized protein</fullName>
    </submittedName>
</protein>
<dbReference type="OrthoDB" id="4170557at2759"/>